<reference evidence="2" key="1">
    <citation type="submission" date="2024-07" db="EMBL/GenBank/DDBJ databases">
        <authorList>
            <person name="Yu S.T."/>
        </authorList>
    </citation>
    <scope>NUCLEOTIDE SEQUENCE</scope>
    <source>
        <strain evidence="2">R28</strain>
    </source>
</reference>
<gene>
    <name evidence="2" type="ORF">AB5J49_25605</name>
</gene>
<organism evidence="2">
    <name type="scientific">Streptomyces sp. R28</name>
    <dbReference type="NCBI Taxonomy" id="3238628"/>
    <lineage>
        <taxon>Bacteria</taxon>
        <taxon>Bacillati</taxon>
        <taxon>Actinomycetota</taxon>
        <taxon>Actinomycetes</taxon>
        <taxon>Kitasatosporales</taxon>
        <taxon>Streptomycetaceae</taxon>
        <taxon>Streptomyces</taxon>
    </lineage>
</organism>
<feature type="compositionally biased region" description="Low complexity" evidence="1">
    <location>
        <begin position="110"/>
        <end position="120"/>
    </location>
</feature>
<proteinExistence type="predicted"/>
<accession>A0AB39Q2H7</accession>
<dbReference type="AlphaFoldDB" id="A0AB39Q2H7"/>
<dbReference type="RefSeq" id="WP_369171012.1">
    <property type="nucleotide sequence ID" value="NZ_CP163439.1"/>
</dbReference>
<protein>
    <submittedName>
        <fullName evidence="2">Uncharacterized protein</fullName>
    </submittedName>
</protein>
<evidence type="ECO:0000313" key="2">
    <source>
        <dbReference type="EMBL" id="XDQ36441.1"/>
    </source>
</evidence>
<sequence length="126" mass="13365">MENKPIDVARLGAIRCLIAPEPRTTQEGDQRRDREGNPLWITGLVVRQQEGRRLEEIHVTTVGQPQGLAEGGEVKVTNLWARDWALEGRTGTTYRADSITPLPGPGGGSAPAAAAGPRGKSSGGDS</sequence>
<feature type="region of interest" description="Disordered" evidence="1">
    <location>
        <begin position="90"/>
        <end position="126"/>
    </location>
</feature>
<dbReference type="EMBL" id="CP163439">
    <property type="protein sequence ID" value="XDQ36441.1"/>
    <property type="molecule type" value="Genomic_DNA"/>
</dbReference>
<name>A0AB39Q2H7_9ACTN</name>
<evidence type="ECO:0000256" key="1">
    <source>
        <dbReference type="SAM" id="MobiDB-lite"/>
    </source>
</evidence>